<protein>
    <submittedName>
        <fullName evidence="2">Uncharacterized protein</fullName>
    </submittedName>
</protein>
<dbReference type="Proteomes" id="UP000002417">
    <property type="component" value="Chromosome"/>
</dbReference>
<reference evidence="2 3" key="1">
    <citation type="submission" date="2007-07" db="EMBL/GenBank/DDBJ databases">
        <title>Complete sequence of chromosome of Xanthobacter autotrophicus Py2.</title>
        <authorList>
            <consortium name="US DOE Joint Genome Institute"/>
            <person name="Copeland A."/>
            <person name="Lucas S."/>
            <person name="Lapidus A."/>
            <person name="Barry K."/>
            <person name="Glavina del Rio T."/>
            <person name="Hammon N."/>
            <person name="Israni S."/>
            <person name="Dalin E."/>
            <person name="Tice H."/>
            <person name="Pitluck S."/>
            <person name="Sims D."/>
            <person name="Brettin T."/>
            <person name="Bruce D."/>
            <person name="Detter J.C."/>
            <person name="Han C."/>
            <person name="Tapia R."/>
            <person name="Brainard J."/>
            <person name="Schmutz J."/>
            <person name="Larimer F."/>
            <person name="Land M."/>
            <person name="Hauser L."/>
            <person name="Kyrpides N."/>
            <person name="Kim E."/>
            <person name="Ensigns S.A."/>
            <person name="Richardson P."/>
        </authorList>
    </citation>
    <scope>NUCLEOTIDE SEQUENCE [LARGE SCALE GENOMIC DNA]</scope>
    <source>
        <strain evidence="3">ATCC BAA-1158 / Py2</strain>
    </source>
</reference>
<organism evidence="2 3">
    <name type="scientific">Xanthobacter autotrophicus (strain ATCC BAA-1158 / Py2)</name>
    <dbReference type="NCBI Taxonomy" id="78245"/>
    <lineage>
        <taxon>Bacteria</taxon>
        <taxon>Pseudomonadati</taxon>
        <taxon>Pseudomonadota</taxon>
        <taxon>Alphaproteobacteria</taxon>
        <taxon>Hyphomicrobiales</taxon>
        <taxon>Xanthobacteraceae</taxon>
        <taxon>Xanthobacter</taxon>
    </lineage>
</organism>
<proteinExistence type="predicted"/>
<name>A7IBQ4_XANP2</name>
<feature type="compositionally biased region" description="Basic and acidic residues" evidence="1">
    <location>
        <begin position="122"/>
        <end position="132"/>
    </location>
</feature>
<feature type="region of interest" description="Disordered" evidence="1">
    <location>
        <begin position="34"/>
        <end position="132"/>
    </location>
</feature>
<feature type="compositionally biased region" description="Basic and acidic residues" evidence="1">
    <location>
        <begin position="89"/>
        <end position="100"/>
    </location>
</feature>
<gene>
    <name evidence="2" type="ordered locus">Xaut_0188</name>
</gene>
<evidence type="ECO:0000313" key="3">
    <source>
        <dbReference type="Proteomes" id="UP000002417"/>
    </source>
</evidence>
<dbReference type="KEGG" id="xau:Xaut_0188"/>
<keyword evidence="3" id="KW-1185">Reference proteome</keyword>
<accession>A7IBQ4</accession>
<dbReference type="AlphaFoldDB" id="A7IBQ4"/>
<evidence type="ECO:0000313" key="2">
    <source>
        <dbReference type="EMBL" id="ABS65447.1"/>
    </source>
</evidence>
<feature type="compositionally biased region" description="Low complexity" evidence="1">
    <location>
        <begin position="78"/>
        <end position="88"/>
    </location>
</feature>
<evidence type="ECO:0000256" key="1">
    <source>
        <dbReference type="SAM" id="MobiDB-lite"/>
    </source>
</evidence>
<sequence>MRTARDSHVPPSCVLFRAGNSSCRCAGRIRAEGLRPCLSGGDTEHSARPGGTRRRLPRLSAWGWLGEAIMSNRDQDQRNTQNQNPNQNEKGREGQGKDKGQQQQAQMPGQKGGQQQGGQRNENQRDERRDQR</sequence>
<dbReference type="EMBL" id="CP000781">
    <property type="protein sequence ID" value="ABS65447.1"/>
    <property type="molecule type" value="Genomic_DNA"/>
</dbReference>
<dbReference type="HOGENOM" id="CLU_1916268_0_0_5"/>